<proteinExistence type="predicted"/>
<dbReference type="AlphaFoldDB" id="A0A3P7LUD4"/>
<dbReference type="Proteomes" id="UP000270094">
    <property type="component" value="Unassembled WGS sequence"/>
</dbReference>
<name>A0A3P7LUD4_STRVU</name>
<reference evidence="1 2" key="1">
    <citation type="submission" date="2018-11" db="EMBL/GenBank/DDBJ databases">
        <authorList>
            <consortium name="Pathogen Informatics"/>
        </authorList>
    </citation>
    <scope>NUCLEOTIDE SEQUENCE [LARGE SCALE GENOMIC DNA]</scope>
</reference>
<evidence type="ECO:0000313" key="2">
    <source>
        <dbReference type="Proteomes" id="UP000270094"/>
    </source>
</evidence>
<organism evidence="1 2">
    <name type="scientific">Strongylus vulgaris</name>
    <name type="common">Blood worm</name>
    <dbReference type="NCBI Taxonomy" id="40348"/>
    <lineage>
        <taxon>Eukaryota</taxon>
        <taxon>Metazoa</taxon>
        <taxon>Ecdysozoa</taxon>
        <taxon>Nematoda</taxon>
        <taxon>Chromadorea</taxon>
        <taxon>Rhabditida</taxon>
        <taxon>Rhabditina</taxon>
        <taxon>Rhabditomorpha</taxon>
        <taxon>Strongyloidea</taxon>
        <taxon>Strongylidae</taxon>
        <taxon>Strongylus</taxon>
    </lineage>
</organism>
<evidence type="ECO:0000313" key="1">
    <source>
        <dbReference type="EMBL" id="VDM82728.1"/>
    </source>
</evidence>
<dbReference type="EMBL" id="UYYB01119086">
    <property type="protein sequence ID" value="VDM82728.1"/>
    <property type="molecule type" value="Genomic_DNA"/>
</dbReference>
<protein>
    <submittedName>
        <fullName evidence="1">Uncharacterized protein</fullName>
    </submittedName>
</protein>
<accession>A0A3P7LUD4</accession>
<sequence length="37" mass="4555">MRVHTEQVLDFLDGMKMSEKRRYREWERAEANLSRSV</sequence>
<gene>
    <name evidence="1" type="ORF">SVUK_LOCUS17726</name>
</gene>
<dbReference type="OrthoDB" id="9983043at2759"/>
<keyword evidence="2" id="KW-1185">Reference proteome</keyword>